<evidence type="ECO:0000313" key="2">
    <source>
        <dbReference type="Proteomes" id="UP000199664"/>
    </source>
</evidence>
<gene>
    <name evidence="1" type="ORF">SAMN04515666_109111</name>
</gene>
<keyword evidence="2" id="KW-1185">Reference proteome</keyword>
<dbReference type="Proteomes" id="UP000199664">
    <property type="component" value="Unassembled WGS sequence"/>
</dbReference>
<dbReference type="RefSeq" id="WP_280141490.1">
    <property type="nucleotide sequence ID" value="NZ_FOAN01000009.1"/>
</dbReference>
<proteinExistence type="predicted"/>
<dbReference type="EMBL" id="FOAN01000009">
    <property type="protein sequence ID" value="SEM27150.1"/>
    <property type="molecule type" value="Genomic_DNA"/>
</dbReference>
<name>A0A1H7WZY7_9HYPH</name>
<reference evidence="2" key="1">
    <citation type="submission" date="2016-10" db="EMBL/GenBank/DDBJ databases">
        <authorList>
            <person name="Varghese N."/>
            <person name="Submissions S."/>
        </authorList>
    </citation>
    <scope>NUCLEOTIDE SEQUENCE [LARGE SCALE GENOMIC DNA]</scope>
    <source>
        <strain evidence="2">LMG 26383,CCUG 61248,R- 45681</strain>
    </source>
</reference>
<accession>A0A1H7WZY7</accession>
<organism evidence="1 2">
    <name type="scientific">Bosea lupini</name>
    <dbReference type="NCBI Taxonomy" id="1036779"/>
    <lineage>
        <taxon>Bacteria</taxon>
        <taxon>Pseudomonadati</taxon>
        <taxon>Pseudomonadota</taxon>
        <taxon>Alphaproteobacteria</taxon>
        <taxon>Hyphomicrobiales</taxon>
        <taxon>Boseaceae</taxon>
        <taxon>Bosea</taxon>
    </lineage>
</organism>
<dbReference type="AlphaFoldDB" id="A0A1H7WZY7"/>
<sequence length="42" mass="4664">MIAMIKHAYDSIVDAAKFAAAVWHDARAMQAQAEEKYGHLGF</sequence>
<evidence type="ECO:0000313" key="1">
    <source>
        <dbReference type="EMBL" id="SEM27150.1"/>
    </source>
</evidence>
<protein>
    <submittedName>
        <fullName evidence="1">Uncharacterized protein</fullName>
    </submittedName>
</protein>